<reference evidence="1 2" key="1">
    <citation type="journal article" date="2015" name="BMC Genomics">
        <title>Insights from the genome of Ophiocordyceps polyrhachis-furcata to pathogenicity and host specificity in insect fungi.</title>
        <authorList>
            <person name="Wichadakul D."/>
            <person name="Kobmoo N."/>
            <person name="Ingsriswang S."/>
            <person name="Tangphatsornruang S."/>
            <person name="Chantasingh D."/>
            <person name="Luangsa-ard J.J."/>
            <person name="Eurwilaichitr L."/>
        </authorList>
    </citation>
    <scope>NUCLEOTIDE SEQUENCE [LARGE SCALE GENOMIC DNA]</scope>
    <source>
        <strain evidence="1 2">BCC 54312</strain>
    </source>
</reference>
<evidence type="ECO:0000313" key="2">
    <source>
        <dbReference type="Proteomes" id="UP000253664"/>
    </source>
</evidence>
<dbReference type="AlphaFoldDB" id="A0A367LA50"/>
<dbReference type="Proteomes" id="UP000253664">
    <property type="component" value="Unassembled WGS sequence"/>
</dbReference>
<gene>
    <name evidence="1" type="ORF">L249_7202</name>
</gene>
<sequence length="138" mass="14876">MVVTGHGPFLEPTSISGDGCQGYGPDLGWAFERSKVKGGMLGAEASLRHSASPASNAKWVTRLVRLRGFSFLRGVTLGSLFKELTRLTKLHNLNKQQPTTSYLKLPPKESQGLLALKSTSAVPALARTHTHARTHPST</sequence>
<proteinExistence type="predicted"/>
<keyword evidence="2" id="KW-1185">Reference proteome</keyword>
<name>A0A367LA50_9HYPO</name>
<protein>
    <submittedName>
        <fullName evidence="1">Uncharacterized protein</fullName>
    </submittedName>
</protein>
<evidence type="ECO:0000313" key="1">
    <source>
        <dbReference type="EMBL" id="RCI11300.1"/>
    </source>
</evidence>
<accession>A0A367LA50</accession>
<organism evidence="1 2">
    <name type="scientific">Ophiocordyceps polyrhachis-furcata BCC 54312</name>
    <dbReference type="NCBI Taxonomy" id="1330021"/>
    <lineage>
        <taxon>Eukaryota</taxon>
        <taxon>Fungi</taxon>
        <taxon>Dikarya</taxon>
        <taxon>Ascomycota</taxon>
        <taxon>Pezizomycotina</taxon>
        <taxon>Sordariomycetes</taxon>
        <taxon>Hypocreomycetidae</taxon>
        <taxon>Hypocreales</taxon>
        <taxon>Ophiocordycipitaceae</taxon>
        <taxon>Ophiocordyceps</taxon>
    </lineage>
</organism>
<dbReference type="EMBL" id="LKCN02000010">
    <property type="protein sequence ID" value="RCI11300.1"/>
    <property type="molecule type" value="Genomic_DNA"/>
</dbReference>
<comment type="caution">
    <text evidence="1">The sequence shown here is derived from an EMBL/GenBank/DDBJ whole genome shotgun (WGS) entry which is preliminary data.</text>
</comment>